<dbReference type="PANTHER" id="PTHR47966:SF68">
    <property type="entry name" value="PEPTIDASE A1 DOMAIN-CONTAINING PROTEIN"/>
    <property type="match status" value="1"/>
</dbReference>
<reference evidence="3 4" key="1">
    <citation type="submission" date="2024-02" db="EMBL/GenBank/DDBJ databases">
        <title>De novo assembly and annotation of 12 fungi associated with fruit tree decline syndrome in Ontario, Canada.</title>
        <authorList>
            <person name="Sulman M."/>
            <person name="Ellouze W."/>
            <person name="Ilyukhin E."/>
        </authorList>
    </citation>
    <scope>NUCLEOTIDE SEQUENCE [LARGE SCALE GENOMIC DNA]</scope>
    <source>
        <strain evidence="3 4">FDS-637</strain>
    </source>
</reference>
<evidence type="ECO:0000259" key="2">
    <source>
        <dbReference type="PROSITE" id="PS51767"/>
    </source>
</evidence>
<dbReference type="GeneID" id="92005828"/>
<dbReference type="PRINTS" id="PR00792">
    <property type="entry name" value="PEPSIN"/>
</dbReference>
<evidence type="ECO:0000313" key="3">
    <source>
        <dbReference type="EMBL" id="KAL0262770.1"/>
    </source>
</evidence>
<evidence type="ECO:0000313" key="4">
    <source>
        <dbReference type="Proteomes" id="UP001430584"/>
    </source>
</evidence>
<dbReference type="PANTHER" id="PTHR47966">
    <property type="entry name" value="BETA-SITE APP-CLEAVING ENZYME, ISOFORM A-RELATED"/>
    <property type="match status" value="1"/>
</dbReference>
<sequence>MVGKKTTGLLAAAAAASASVIDLPVHIQNTYVSPQNSNPNLNPKLTIIPQSSVEFQIGTPPKPYRLLFDTGSSTAWLTNSDCTASSCLNSSGFNRTLYDAAQSSSSVDLGSAATIGYIDGDGVTGAALRDAFADEKETVSWNQTFLSANTSSWRFITADGFLGLGFSSIAENATSSLVETLLWDGKLDAPRFALFYGTDLRDEADGAAQDGVLTIGGSHEDKYVDGDGVVYAPLRKEDPYQLWRAPLRTITVLATGTNETVVLRNNGKLPPTSSGGFINNNVGANASLGLYGNGRAVFDTGAGRIQVPRELVDTVYYNLGWNNSKLLSGEERFECRHLNASWALAFALGDGAVEDDVVVAIRGDEFVRPGDQCMPPVDDSGTDGFALIGATFLRRFYSVFDFGADKVEAYQPRIGFGRLKKEYDYLYQ</sequence>
<dbReference type="CDD" id="cd05471">
    <property type="entry name" value="pepsin_like"/>
    <property type="match status" value="1"/>
</dbReference>
<accession>A0ABR3CR67</accession>
<evidence type="ECO:0000256" key="1">
    <source>
        <dbReference type="ARBA" id="ARBA00007447"/>
    </source>
</evidence>
<dbReference type="InterPro" id="IPR021109">
    <property type="entry name" value="Peptidase_aspartic_dom_sf"/>
</dbReference>
<gene>
    <name evidence="3" type="ORF">SLS55_001743</name>
</gene>
<dbReference type="Proteomes" id="UP001430584">
    <property type="component" value="Unassembled WGS sequence"/>
</dbReference>
<dbReference type="RefSeq" id="XP_066635799.1">
    <property type="nucleotide sequence ID" value="XM_066773232.1"/>
</dbReference>
<dbReference type="Pfam" id="PF00026">
    <property type="entry name" value="Asp"/>
    <property type="match status" value="2"/>
</dbReference>
<keyword evidence="4" id="KW-1185">Reference proteome</keyword>
<dbReference type="InterPro" id="IPR034164">
    <property type="entry name" value="Pepsin-like_dom"/>
</dbReference>
<dbReference type="SUPFAM" id="SSF50630">
    <property type="entry name" value="Acid proteases"/>
    <property type="match status" value="1"/>
</dbReference>
<name>A0ABR3CR67_9PEZI</name>
<dbReference type="InterPro" id="IPR033121">
    <property type="entry name" value="PEPTIDASE_A1"/>
</dbReference>
<proteinExistence type="inferred from homology"/>
<protein>
    <recommendedName>
        <fullName evidence="2">Peptidase A1 domain-containing protein</fullName>
    </recommendedName>
</protein>
<feature type="domain" description="Peptidase A1" evidence="2">
    <location>
        <begin position="51"/>
        <end position="417"/>
    </location>
</feature>
<dbReference type="Gene3D" id="2.40.70.10">
    <property type="entry name" value="Acid Proteases"/>
    <property type="match status" value="2"/>
</dbReference>
<dbReference type="PROSITE" id="PS51767">
    <property type="entry name" value="PEPTIDASE_A1"/>
    <property type="match status" value="1"/>
</dbReference>
<comment type="similarity">
    <text evidence="1">Belongs to the peptidase A1 family.</text>
</comment>
<comment type="caution">
    <text evidence="3">The sequence shown here is derived from an EMBL/GenBank/DDBJ whole genome shotgun (WGS) entry which is preliminary data.</text>
</comment>
<dbReference type="EMBL" id="JAJVCZ030000002">
    <property type="protein sequence ID" value="KAL0262770.1"/>
    <property type="molecule type" value="Genomic_DNA"/>
</dbReference>
<dbReference type="InterPro" id="IPR001461">
    <property type="entry name" value="Aspartic_peptidase_A1"/>
</dbReference>
<organism evidence="3 4">
    <name type="scientific">Diplodia seriata</name>
    <dbReference type="NCBI Taxonomy" id="420778"/>
    <lineage>
        <taxon>Eukaryota</taxon>
        <taxon>Fungi</taxon>
        <taxon>Dikarya</taxon>
        <taxon>Ascomycota</taxon>
        <taxon>Pezizomycotina</taxon>
        <taxon>Dothideomycetes</taxon>
        <taxon>Dothideomycetes incertae sedis</taxon>
        <taxon>Botryosphaeriales</taxon>
        <taxon>Botryosphaeriaceae</taxon>
        <taxon>Diplodia</taxon>
    </lineage>
</organism>